<proteinExistence type="predicted"/>
<evidence type="ECO:0000259" key="2">
    <source>
        <dbReference type="Pfam" id="PF22725"/>
    </source>
</evidence>
<dbReference type="SUPFAM" id="SSF55347">
    <property type="entry name" value="Glyceraldehyde-3-phosphate dehydrogenase-like, C-terminal domain"/>
    <property type="match status" value="1"/>
</dbReference>
<dbReference type="AlphaFoldDB" id="A0A559K8X1"/>
<dbReference type="PANTHER" id="PTHR43249:SF1">
    <property type="entry name" value="D-GLUCOSIDE 3-DEHYDROGENASE"/>
    <property type="match status" value="1"/>
</dbReference>
<protein>
    <submittedName>
        <fullName evidence="3">Gfo/Idh/MocA family oxidoreductase</fullName>
    </submittedName>
</protein>
<feature type="domain" description="GFO/IDH/MocA-like oxidoreductase" evidence="2">
    <location>
        <begin position="141"/>
        <end position="263"/>
    </location>
</feature>
<dbReference type="Gene3D" id="3.40.50.720">
    <property type="entry name" value="NAD(P)-binding Rossmann-like Domain"/>
    <property type="match status" value="1"/>
</dbReference>
<dbReference type="Gene3D" id="3.30.360.10">
    <property type="entry name" value="Dihydrodipicolinate Reductase, domain 2"/>
    <property type="match status" value="1"/>
</dbReference>
<dbReference type="OrthoDB" id="9815825at2"/>
<dbReference type="InterPro" id="IPR055170">
    <property type="entry name" value="GFO_IDH_MocA-like_dom"/>
</dbReference>
<accession>A0A559K8X1</accession>
<organism evidence="3 4">
    <name type="scientific">Paenibacillus cremeus</name>
    <dbReference type="NCBI Taxonomy" id="2163881"/>
    <lineage>
        <taxon>Bacteria</taxon>
        <taxon>Bacillati</taxon>
        <taxon>Bacillota</taxon>
        <taxon>Bacilli</taxon>
        <taxon>Bacillales</taxon>
        <taxon>Paenibacillaceae</taxon>
        <taxon>Paenibacillus</taxon>
    </lineage>
</organism>
<dbReference type="SUPFAM" id="SSF51735">
    <property type="entry name" value="NAD(P)-binding Rossmann-fold domains"/>
    <property type="match status" value="1"/>
</dbReference>
<dbReference type="Pfam" id="PF22725">
    <property type="entry name" value="GFO_IDH_MocA_C3"/>
    <property type="match status" value="1"/>
</dbReference>
<feature type="domain" description="Gfo/Idh/MocA-like oxidoreductase N-terminal" evidence="1">
    <location>
        <begin position="11"/>
        <end position="127"/>
    </location>
</feature>
<reference evidence="3 4" key="1">
    <citation type="submission" date="2019-07" db="EMBL/GenBank/DDBJ databases">
        <authorList>
            <person name="Kim J."/>
        </authorList>
    </citation>
    <scope>NUCLEOTIDE SEQUENCE [LARGE SCALE GENOMIC DNA]</scope>
    <source>
        <strain evidence="3 4">JC52</strain>
    </source>
</reference>
<evidence type="ECO:0000313" key="4">
    <source>
        <dbReference type="Proteomes" id="UP000317036"/>
    </source>
</evidence>
<dbReference type="Proteomes" id="UP000317036">
    <property type="component" value="Unassembled WGS sequence"/>
</dbReference>
<dbReference type="InterPro" id="IPR036291">
    <property type="entry name" value="NAD(P)-bd_dom_sf"/>
</dbReference>
<dbReference type="EMBL" id="VNJI01000022">
    <property type="protein sequence ID" value="TVY08572.1"/>
    <property type="molecule type" value="Genomic_DNA"/>
</dbReference>
<evidence type="ECO:0000313" key="3">
    <source>
        <dbReference type="EMBL" id="TVY08572.1"/>
    </source>
</evidence>
<dbReference type="InterPro" id="IPR052515">
    <property type="entry name" value="Gfo/Idh/MocA_Oxidoreductase"/>
</dbReference>
<gene>
    <name evidence="3" type="ORF">FPZ49_18325</name>
</gene>
<name>A0A559K8X1_9BACL</name>
<dbReference type="RefSeq" id="WP_144849588.1">
    <property type="nucleotide sequence ID" value="NZ_VNJI01000022.1"/>
</dbReference>
<comment type="caution">
    <text evidence="3">The sequence shown here is derived from an EMBL/GenBank/DDBJ whole genome shotgun (WGS) entry which is preliminary data.</text>
</comment>
<dbReference type="GO" id="GO:0000166">
    <property type="term" value="F:nucleotide binding"/>
    <property type="evidence" value="ECO:0007669"/>
    <property type="project" value="InterPro"/>
</dbReference>
<dbReference type="PANTHER" id="PTHR43249">
    <property type="entry name" value="UDP-N-ACETYL-2-AMINO-2-DEOXY-D-GLUCURONATE OXIDASE"/>
    <property type="match status" value="1"/>
</dbReference>
<dbReference type="Pfam" id="PF01408">
    <property type="entry name" value="GFO_IDH_MocA"/>
    <property type="match status" value="1"/>
</dbReference>
<keyword evidence="4" id="KW-1185">Reference proteome</keyword>
<sequence length="353" mass="38732">MPGSESKPGKMRFAIVGAGVISPFHARAIKENPEAELVAICDVLPEQAQKLAAEHAPNAQTYTDYEAMLKRDDIDAVCVTVPSGFHGDVAIAAAQAGKHVLCEKPLDITSSKMTEMIDACRSRNLKLGCIYQRRVTESTMLAKKAIDEGKLGKLVMGDVYQKYYRSPEYYRSAGWRGTLAIDGGGALMNQGVHGIDQIVWLMGDVHSVFAYSAPLIREIEVEDTAVAVVRYKNGAFGVIQGTTSVYPSQQARCEIHGEKGTIVFSENGFTQWKFMDSDEPIPAVKPRARSNSGDPKDIPNDGHFILLDDFIRAVREDRDPLITGEEARKAVDLILAIYESSRTGKEVLLQPNN</sequence>
<evidence type="ECO:0000259" key="1">
    <source>
        <dbReference type="Pfam" id="PF01408"/>
    </source>
</evidence>
<dbReference type="InterPro" id="IPR000683">
    <property type="entry name" value="Gfo/Idh/MocA-like_OxRdtase_N"/>
</dbReference>